<sequence>METNAVNSKNIMLKNGLYLGLASIAISVIWYATGNTYSTNPLMGTLLTIIGLGISIFFIVVAIKKFKAENNGYLFLSQALKIGIGVALIGGVIAAAYALLFTTVIEPDYFEKLLEVQRQAMIEANPNLTEQQLQAMGEMAEKFSLSPFTTFTFSIIGSLFSGLIISLIAGAVMQKKEQVY</sequence>
<dbReference type="EMBL" id="CP022387">
    <property type="protein sequence ID" value="ATA88297.1"/>
    <property type="molecule type" value="Genomic_DNA"/>
</dbReference>
<reference evidence="3" key="1">
    <citation type="submission" date="2017-06" db="EMBL/GenBank/DDBJ databases">
        <title>Capnocytophaga spp. assemblies.</title>
        <authorList>
            <person name="Gulvik C.A."/>
        </authorList>
    </citation>
    <scope>NUCLEOTIDE SEQUENCE [LARGE SCALE GENOMIC DNA]</scope>
    <source>
        <strain evidence="3">H2177</strain>
    </source>
</reference>
<proteinExistence type="predicted"/>
<keyword evidence="1" id="KW-0472">Membrane</keyword>
<keyword evidence="1" id="KW-1133">Transmembrane helix</keyword>
<name>A0A250FWF8_9FLAO</name>
<feature type="transmembrane region" description="Helical" evidence="1">
    <location>
        <begin position="12"/>
        <end position="32"/>
    </location>
</feature>
<accession>A0A250FWF8</accession>
<evidence type="ECO:0000256" key="1">
    <source>
        <dbReference type="SAM" id="Phobius"/>
    </source>
</evidence>
<dbReference type="Pfam" id="PF13858">
    <property type="entry name" value="DUF4199"/>
    <property type="match status" value="1"/>
</dbReference>
<feature type="transmembrane region" description="Helical" evidence="1">
    <location>
        <begin position="84"/>
        <end position="105"/>
    </location>
</feature>
<dbReference type="OrthoDB" id="1122768at2"/>
<dbReference type="KEGG" id="csto:CGC58_00240"/>
<organism evidence="2 3">
    <name type="scientific">Capnocytophaga stomatis</name>
    <dbReference type="NCBI Taxonomy" id="1848904"/>
    <lineage>
        <taxon>Bacteria</taxon>
        <taxon>Pseudomonadati</taxon>
        <taxon>Bacteroidota</taxon>
        <taxon>Flavobacteriia</taxon>
        <taxon>Flavobacteriales</taxon>
        <taxon>Flavobacteriaceae</taxon>
        <taxon>Capnocytophaga</taxon>
    </lineage>
</organism>
<dbReference type="RefSeq" id="WP_095894576.1">
    <property type="nucleotide sequence ID" value="NZ_BOQF01000005.1"/>
</dbReference>
<dbReference type="Proteomes" id="UP000217348">
    <property type="component" value="Chromosome"/>
</dbReference>
<feature type="transmembrane region" description="Helical" evidence="1">
    <location>
        <begin position="151"/>
        <end position="173"/>
    </location>
</feature>
<keyword evidence="1" id="KW-0812">Transmembrane</keyword>
<evidence type="ECO:0000313" key="2">
    <source>
        <dbReference type="EMBL" id="ATA88297.1"/>
    </source>
</evidence>
<feature type="transmembrane region" description="Helical" evidence="1">
    <location>
        <begin position="44"/>
        <end position="63"/>
    </location>
</feature>
<dbReference type="InterPro" id="IPR025250">
    <property type="entry name" value="DUF4199"/>
</dbReference>
<protein>
    <submittedName>
        <fullName evidence="2">DUF4199 domain-containing protein</fullName>
    </submittedName>
</protein>
<evidence type="ECO:0000313" key="3">
    <source>
        <dbReference type="Proteomes" id="UP000217348"/>
    </source>
</evidence>
<dbReference type="AlphaFoldDB" id="A0A250FWF8"/>
<gene>
    <name evidence="2" type="ORF">CGC58_00240</name>
</gene>